<feature type="transmembrane region" description="Helical" evidence="6">
    <location>
        <begin position="407"/>
        <end position="433"/>
    </location>
</feature>
<keyword evidence="5 6" id="KW-0472">Membrane</keyword>
<evidence type="ECO:0000256" key="3">
    <source>
        <dbReference type="ARBA" id="ARBA00022692"/>
    </source>
</evidence>
<dbReference type="NCBIfam" id="NF011980">
    <property type="entry name" value="PRK15445.1"/>
    <property type="match status" value="1"/>
</dbReference>
<keyword evidence="4 6" id="KW-1133">Transmembrane helix</keyword>
<evidence type="ECO:0000256" key="2">
    <source>
        <dbReference type="ARBA" id="ARBA00022475"/>
    </source>
</evidence>
<organism evidence="7">
    <name type="scientific">Thermocrinis ruber</name>
    <dbReference type="NCBI Taxonomy" id="75906"/>
    <lineage>
        <taxon>Bacteria</taxon>
        <taxon>Pseudomonadati</taxon>
        <taxon>Aquificota</taxon>
        <taxon>Aquificia</taxon>
        <taxon>Aquificales</taxon>
        <taxon>Aquificaceae</taxon>
        <taxon>Thermocrinis</taxon>
    </lineage>
</organism>
<gene>
    <name evidence="7" type="ORF">ENN04_04215</name>
</gene>
<dbReference type="Pfam" id="PF02040">
    <property type="entry name" value="ArsB"/>
    <property type="match status" value="1"/>
</dbReference>
<evidence type="ECO:0000313" key="7">
    <source>
        <dbReference type="EMBL" id="HHO73824.1"/>
    </source>
</evidence>
<evidence type="ECO:0000256" key="1">
    <source>
        <dbReference type="ARBA" id="ARBA00004651"/>
    </source>
</evidence>
<feature type="transmembrane region" description="Helical" evidence="6">
    <location>
        <begin position="280"/>
        <end position="302"/>
    </location>
</feature>
<feature type="transmembrane region" description="Helical" evidence="6">
    <location>
        <begin position="53"/>
        <end position="72"/>
    </location>
</feature>
<name>A0A7C5SY19_9AQUI</name>
<dbReference type="InterPro" id="IPR000802">
    <property type="entry name" value="Arsenical_pump_ArsB"/>
</dbReference>
<accession>A0A7C5SY19</accession>
<proteinExistence type="predicted"/>
<dbReference type="PRINTS" id="PR00758">
    <property type="entry name" value="ARSENICPUMP"/>
</dbReference>
<feature type="transmembrane region" description="Helical" evidence="6">
    <location>
        <begin position="250"/>
        <end position="268"/>
    </location>
</feature>
<evidence type="ECO:0000256" key="4">
    <source>
        <dbReference type="ARBA" id="ARBA00022989"/>
    </source>
</evidence>
<evidence type="ECO:0000256" key="5">
    <source>
        <dbReference type="ARBA" id="ARBA00023136"/>
    </source>
</evidence>
<protein>
    <submittedName>
        <fullName evidence="7">Arsenic transporter</fullName>
    </submittedName>
</protein>
<feature type="transmembrane region" description="Helical" evidence="6">
    <location>
        <begin position="92"/>
        <end position="112"/>
    </location>
</feature>
<dbReference type="PANTHER" id="PTHR43302">
    <property type="entry name" value="TRANSPORTER ARSB-RELATED"/>
    <property type="match status" value="1"/>
</dbReference>
<evidence type="ECO:0000256" key="6">
    <source>
        <dbReference type="SAM" id="Phobius"/>
    </source>
</evidence>
<feature type="transmembrane region" description="Helical" evidence="6">
    <location>
        <begin position="178"/>
        <end position="200"/>
    </location>
</feature>
<dbReference type="GO" id="GO:0015105">
    <property type="term" value="F:arsenite transmembrane transporter activity"/>
    <property type="evidence" value="ECO:0007669"/>
    <property type="project" value="InterPro"/>
</dbReference>
<keyword evidence="2" id="KW-1003">Cell membrane</keyword>
<sequence>MEKLLALGIFLLTLFLVIAKPKNLGIGWSAWIGAITCLALGLVSFPDVIYIALLVWDATLAFVFLIFISIILDKAGFFEWMALKSISYAKGNGILLFVSLMLLGAFISAIFANDGASLMLTPIIYSKIKHLNLPTATIMPYIMGSGFIADTASLPLVISNLTNIITAHFFGIDFWKFALLMFLPNLVAIISSILVLYLFYKNSLVKRYDPEVLEAYPPKYAIRDPIVFLMGWLVILFIGVSFLVLELLKVQVPISVVLGLCALLLTLATLKNRVVSVKEIALLTPWQIVFFSIGMYVVVYSLKKVGLTDSLVYAIRWLFEAGEPFAIVGTGLLSAVLSATMNNLPTVMIVNLSVKDAQLPESITQFLALANLVGTNIGPKLTPIGSLATLLWLHILEYKGVRVSWGYYMKVGSVLTIPVLLAVLFSLVFVYWLNPNP</sequence>
<comment type="caution">
    <text evidence="7">The sequence shown here is derived from an EMBL/GenBank/DDBJ whole genome shotgun (WGS) entry which is preliminary data.</text>
</comment>
<dbReference type="CDD" id="cd01118">
    <property type="entry name" value="ArsB_permease"/>
    <property type="match status" value="1"/>
</dbReference>
<feature type="transmembrane region" description="Helical" evidence="6">
    <location>
        <begin position="226"/>
        <end position="244"/>
    </location>
</feature>
<reference evidence="7" key="1">
    <citation type="journal article" date="2020" name="mSystems">
        <title>Genome- and Community-Level Interaction Insights into Carbon Utilization and Element Cycling Functions of Hydrothermarchaeota in Hydrothermal Sediment.</title>
        <authorList>
            <person name="Zhou Z."/>
            <person name="Liu Y."/>
            <person name="Xu W."/>
            <person name="Pan J."/>
            <person name="Luo Z.H."/>
            <person name="Li M."/>
        </authorList>
    </citation>
    <scope>NUCLEOTIDE SEQUENCE [LARGE SCALE GENOMIC DNA]</scope>
    <source>
        <strain evidence="7">SpSt-114</strain>
    </source>
</reference>
<dbReference type="EMBL" id="DSAC01000052">
    <property type="protein sequence ID" value="HHO73824.1"/>
    <property type="molecule type" value="Genomic_DNA"/>
</dbReference>
<keyword evidence="3 6" id="KW-0812">Transmembrane</keyword>
<dbReference type="NCBIfam" id="TIGR00935">
    <property type="entry name" value="2a45"/>
    <property type="match status" value="1"/>
</dbReference>
<dbReference type="GO" id="GO:0005886">
    <property type="term" value="C:plasma membrane"/>
    <property type="evidence" value="ECO:0007669"/>
    <property type="project" value="UniProtKB-SubCell"/>
</dbReference>
<dbReference type="AlphaFoldDB" id="A0A7C5SY19"/>
<comment type="subcellular location">
    <subcellularLocation>
        <location evidence="1">Cell membrane</location>
        <topology evidence="1">Multi-pass membrane protein</topology>
    </subcellularLocation>
</comment>
<dbReference type="PANTHER" id="PTHR43302:SF5">
    <property type="entry name" value="TRANSPORTER ARSB-RELATED"/>
    <property type="match status" value="1"/>
</dbReference>
<feature type="transmembrane region" description="Helical" evidence="6">
    <location>
        <begin position="29"/>
        <end position="46"/>
    </location>
</feature>